<protein>
    <submittedName>
        <fullName evidence="2">Uncharacterized protein</fullName>
    </submittedName>
</protein>
<comment type="caution">
    <text evidence="2">The sequence shown here is derived from an EMBL/GenBank/DDBJ whole genome shotgun (WGS) entry which is preliminary data.</text>
</comment>
<keyword evidence="1" id="KW-0812">Transmembrane</keyword>
<dbReference type="EMBL" id="QRAO01000004">
    <property type="protein sequence ID" value="RDK84882.1"/>
    <property type="molecule type" value="Genomic_DNA"/>
</dbReference>
<dbReference type="Pfam" id="PF17963">
    <property type="entry name" value="Big_9"/>
    <property type="match status" value="1"/>
</dbReference>
<feature type="transmembrane region" description="Helical" evidence="1">
    <location>
        <begin position="12"/>
        <end position="29"/>
    </location>
</feature>
<accession>A0A370Q932</accession>
<keyword evidence="3" id="KW-1185">Reference proteome</keyword>
<gene>
    <name evidence="2" type="ORF">C8D94_104262</name>
</gene>
<dbReference type="AlphaFoldDB" id="A0A370Q932"/>
<organism evidence="2 3">
    <name type="scientific">Marinirhabdus gelatinilytica</name>
    <dbReference type="NCBI Taxonomy" id="1703343"/>
    <lineage>
        <taxon>Bacteria</taxon>
        <taxon>Pseudomonadati</taxon>
        <taxon>Bacteroidota</taxon>
        <taxon>Flavobacteriia</taxon>
        <taxon>Flavobacteriales</taxon>
        <taxon>Flavobacteriaceae</taxon>
    </lineage>
</organism>
<keyword evidence="1" id="KW-1133">Transmembrane helix</keyword>
<evidence type="ECO:0000256" key="1">
    <source>
        <dbReference type="SAM" id="Phobius"/>
    </source>
</evidence>
<dbReference type="RefSeq" id="WP_147278551.1">
    <property type="nucleotide sequence ID" value="NZ_QRAO01000004.1"/>
</dbReference>
<sequence length="380" mass="40553">MELTIPTKCKTSVLMFSILLSLLAFYTGVGQTQAPSVQTGVTFQWADVQVNNNDPATLNSITIDGEVFQSIAAPTSYTLTRLGPQGHSRNTIIQNGTTVNNNSSNPDWNADALAAFQDKNLNHYFESNHNGRNICNNFSAVATTTAQIQSLNYSPGIPSNEGGIVAITERNANNCYYVSVYGIPAGGGPEQFLGDTFVRSNTTQTGPQFNPPPAGVDYWNSGRVVENNGTIGIAIFVLDNLAPVGSVITRVDLLGATNDHGDGKFFILQRYAVPKTEKSCMNVPFNGTVDGDNVPTGSTFTLVSGPTPEGEAFTFNADGSYSYTPSVGYTGDVTFEYNVCLPFPNIFTCDSSTVTITYERGADVGCECNSGNANAPLLQN</sequence>
<dbReference type="OrthoDB" id="1391086at2"/>
<proteinExistence type="predicted"/>
<name>A0A370Q932_9FLAO</name>
<dbReference type="Proteomes" id="UP000255317">
    <property type="component" value="Unassembled WGS sequence"/>
</dbReference>
<evidence type="ECO:0000313" key="3">
    <source>
        <dbReference type="Proteomes" id="UP000255317"/>
    </source>
</evidence>
<evidence type="ECO:0000313" key="2">
    <source>
        <dbReference type="EMBL" id="RDK84882.1"/>
    </source>
</evidence>
<keyword evidence="1" id="KW-0472">Membrane</keyword>
<reference evidence="2 3" key="1">
    <citation type="submission" date="2018-07" db="EMBL/GenBank/DDBJ databases">
        <title>Genomic Encyclopedia of Type Strains, Phase IV (KMG-IV): sequencing the most valuable type-strain genomes for metagenomic binning, comparative biology and taxonomic classification.</title>
        <authorList>
            <person name="Goeker M."/>
        </authorList>
    </citation>
    <scope>NUCLEOTIDE SEQUENCE [LARGE SCALE GENOMIC DNA]</scope>
    <source>
        <strain evidence="2 3">DSM 101478</strain>
    </source>
</reference>